<evidence type="ECO:0000313" key="4">
    <source>
        <dbReference type="Proteomes" id="UP000011750"/>
    </source>
</evidence>
<dbReference type="HOGENOM" id="CLU_2691259_0_0_1"/>
<proteinExistence type="predicted"/>
<reference evidence="2" key="3">
    <citation type="submission" date="2018-11" db="EMBL/GenBank/DDBJ databases">
        <authorList>
            <consortium name="Genoscope - CEA"/>
            <person name="William W."/>
        </authorList>
    </citation>
    <scope>NUCLEOTIDE SEQUENCE</scope>
</reference>
<dbReference type="Proteomes" id="UP000011750">
    <property type="component" value="Chromosome A09"/>
</dbReference>
<evidence type="ECO:0000313" key="1">
    <source>
        <dbReference type="EMBL" id="CAG7865530.1"/>
    </source>
</evidence>
<name>A0A3P5YMM1_BRACM</name>
<dbReference type="AlphaFoldDB" id="A0A3P5YMM1"/>
<protein>
    <submittedName>
        <fullName evidence="2 3">Uncharacterized protein</fullName>
    </submittedName>
</protein>
<accession>A0A3P5YMM1</accession>
<dbReference type="Gramene" id="Bra007081.1">
    <property type="protein sequence ID" value="Bra007081.1-P"/>
    <property type="gene ID" value="Bra007081"/>
</dbReference>
<dbReference type="EMBL" id="LR031568">
    <property type="protein sequence ID" value="VDC62600.1"/>
    <property type="molecule type" value="Genomic_DNA"/>
</dbReference>
<dbReference type="Proteomes" id="UP000694005">
    <property type="component" value="Chromosome A09"/>
</dbReference>
<dbReference type="EnsemblPlants" id="Bra007081.1">
    <property type="protein sequence ID" value="Bra007081.1-P"/>
    <property type="gene ID" value="Bra007081"/>
</dbReference>
<gene>
    <name evidence="2" type="ORF">BRAA09T40211Z</name>
    <name evidence="1" type="ORF">BRAPAZ1V2_A09P59970.2</name>
</gene>
<organism evidence="2">
    <name type="scientific">Brassica campestris</name>
    <name type="common">Field mustard</name>
    <dbReference type="NCBI Taxonomy" id="3711"/>
    <lineage>
        <taxon>Eukaryota</taxon>
        <taxon>Viridiplantae</taxon>
        <taxon>Streptophyta</taxon>
        <taxon>Embryophyta</taxon>
        <taxon>Tracheophyta</taxon>
        <taxon>Spermatophyta</taxon>
        <taxon>Magnoliopsida</taxon>
        <taxon>eudicotyledons</taxon>
        <taxon>Gunneridae</taxon>
        <taxon>Pentapetalae</taxon>
        <taxon>rosids</taxon>
        <taxon>malvids</taxon>
        <taxon>Brassicales</taxon>
        <taxon>Brassicaceae</taxon>
        <taxon>Brassiceae</taxon>
        <taxon>Brassica</taxon>
    </lineage>
</organism>
<dbReference type="EMBL" id="LS974625">
    <property type="protein sequence ID" value="CAG7865530.1"/>
    <property type="molecule type" value="Genomic_DNA"/>
</dbReference>
<dbReference type="Gramene" id="A09p59970.2_BraZ1">
    <property type="protein sequence ID" value="A09p59970.2_BraZ1.CDS.1"/>
    <property type="gene ID" value="A09g59970.2_BraZ1"/>
</dbReference>
<evidence type="ECO:0000313" key="2">
    <source>
        <dbReference type="EMBL" id="VDC62600.1"/>
    </source>
</evidence>
<reference evidence="4" key="1">
    <citation type="journal article" date="2011" name="Nat. Genet.">
        <title>The genome of the mesopolyploid crop species Brassica rapa.</title>
        <authorList>
            <consortium name="Brassica rapa Genome Sequencing Project Consortium"/>
            <person name="Wang X."/>
            <person name="Wang H."/>
            <person name="Wang J."/>
            <person name="Sun R."/>
            <person name="Wu J."/>
            <person name="Liu S."/>
            <person name="Bai Y."/>
            <person name="Mun J.H."/>
            <person name="Bancroft I."/>
            <person name="Cheng F."/>
            <person name="Huang S."/>
            <person name="Li X."/>
            <person name="Hua W."/>
            <person name="Wang J."/>
            <person name="Wang X."/>
            <person name="Freeling M."/>
            <person name="Pires J.C."/>
            <person name="Paterson A.H."/>
            <person name="Chalhoub B."/>
            <person name="Wang B."/>
            <person name="Hayward A."/>
            <person name="Sharpe A.G."/>
            <person name="Park B.S."/>
            <person name="Weisshaar B."/>
            <person name="Liu B."/>
            <person name="Li B."/>
            <person name="Liu B."/>
            <person name="Tong C."/>
            <person name="Song C."/>
            <person name="Duran C."/>
            <person name="Peng C."/>
            <person name="Geng C."/>
            <person name="Koh C."/>
            <person name="Lin C."/>
            <person name="Edwards D."/>
            <person name="Mu D."/>
            <person name="Shen D."/>
            <person name="Soumpourou E."/>
            <person name="Li F."/>
            <person name="Fraser F."/>
            <person name="Conant G."/>
            <person name="Lassalle G."/>
            <person name="King G.J."/>
            <person name="Bonnema G."/>
            <person name="Tang H."/>
            <person name="Wang H."/>
            <person name="Belcram H."/>
            <person name="Zhou H."/>
            <person name="Hirakawa H."/>
            <person name="Abe H."/>
            <person name="Guo H."/>
            <person name="Wang H."/>
            <person name="Jin H."/>
            <person name="Parkin I.A."/>
            <person name="Batley J."/>
            <person name="Kim J.S."/>
            <person name="Just J."/>
            <person name="Li J."/>
            <person name="Xu J."/>
            <person name="Deng J."/>
            <person name="Kim J.A."/>
            <person name="Li J."/>
            <person name="Yu J."/>
            <person name="Meng J."/>
            <person name="Wang J."/>
            <person name="Min J."/>
            <person name="Poulain J."/>
            <person name="Wang J."/>
            <person name="Hatakeyama K."/>
            <person name="Wu K."/>
            <person name="Wang L."/>
            <person name="Fang L."/>
            <person name="Trick M."/>
            <person name="Links M.G."/>
            <person name="Zhao M."/>
            <person name="Jin M."/>
            <person name="Ramchiary N."/>
            <person name="Drou N."/>
            <person name="Berkman P.J."/>
            <person name="Cai Q."/>
            <person name="Huang Q."/>
            <person name="Li R."/>
            <person name="Tabata S."/>
            <person name="Cheng S."/>
            <person name="Zhang S."/>
            <person name="Zhang S."/>
            <person name="Huang S."/>
            <person name="Sato S."/>
            <person name="Sun S."/>
            <person name="Kwon S.J."/>
            <person name="Choi S.R."/>
            <person name="Lee T.H."/>
            <person name="Fan W."/>
            <person name="Zhao X."/>
            <person name="Tan X."/>
            <person name="Xu X."/>
            <person name="Wang Y."/>
            <person name="Qiu Y."/>
            <person name="Yin Y."/>
            <person name="Li Y."/>
            <person name="Du Y."/>
            <person name="Liao Y."/>
            <person name="Lim Y."/>
            <person name="Narusaka Y."/>
            <person name="Wang Y."/>
            <person name="Wang Z."/>
            <person name="Li Z."/>
            <person name="Wang Z."/>
            <person name="Xiong Z."/>
            <person name="Zhang Z."/>
        </authorList>
    </citation>
    <scope>NUCLEOTIDE SEQUENCE [LARGE SCALE GENOMIC DNA]</scope>
    <source>
        <strain evidence="4">cv. Chiifu-401-42</strain>
    </source>
</reference>
<reference evidence="4" key="2">
    <citation type="journal article" date="2018" name="Hortic Res">
        <title>Improved Brassica rapa reference genome by single-molecule sequencing and chromosome conformation capture technologies.</title>
        <authorList>
            <person name="Zhang L."/>
            <person name="Cai X."/>
            <person name="Wu J."/>
            <person name="Liu M."/>
            <person name="Grob S."/>
            <person name="Cheng F."/>
            <person name="Liang J."/>
            <person name="Cai C."/>
            <person name="Liu Z."/>
            <person name="Liu B."/>
            <person name="Wang F."/>
            <person name="Li S."/>
            <person name="Liu F."/>
            <person name="Li X."/>
            <person name="Cheng L."/>
            <person name="Yang W."/>
            <person name="Li M.H."/>
            <person name="Grossniklaus U."/>
            <person name="Zheng H."/>
            <person name="Wang X."/>
        </authorList>
    </citation>
    <scope>NUCLEOTIDE SEQUENCE [LARGE SCALE GENOMIC DNA]</scope>
    <source>
        <strain evidence="4">cv. Chiifu-401-42</strain>
    </source>
</reference>
<evidence type="ECO:0000313" key="3">
    <source>
        <dbReference type="EnsemblPlants" id="Bra007081.1-P"/>
    </source>
</evidence>
<accession>M4CS89</accession>
<keyword evidence="4" id="KW-1185">Reference proteome</keyword>
<reference evidence="3" key="4">
    <citation type="submission" date="2023-03" db="UniProtKB">
        <authorList>
            <consortium name="EnsemblPlants"/>
        </authorList>
    </citation>
    <scope>IDENTIFICATION</scope>
    <source>
        <strain evidence="3">cv. Chiifu-401-42</strain>
    </source>
</reference>
<sequence length="74" mass="8318">MARPCPAGVLVLGFYCQPGLAAAKEVVYKLFLVEPYPKERIIGHTNFYRVPTLAFTWFLLLWQVVCSELVKASG</sequence>